<keyword evidence="2" id="KW-0378">Hydrolase</keyword>
<feature type="transmembrane region" description="Helical" evidence="1">
    <location>
        <begin position="156"/>
        <end position="173"/>
    </location>
</feature>
<dbReference type="GO" id="GO:0016787">
    <property type="term" value="F:hydrolase activity"/>
    <property type="evidence" value="ECO:0007669"/>
    <property type="project" value="UniProtKB-KW"/>
</dbReference>
<dbReference type="EMBL" id="VTUX01000001">
    <property type="protein sequence ID" value="KAA1193907.1"/>
    <property type="molecule type" value="Genomic_DNA"/>
</dbReference>
<dbReference type="AlphaFoldDB" id="A0A5B0X5X7"/>
<name>A0A5B0X5X7_9GAMM</name>
<keyword evidence="1" id="KW-0472">Membrane</keyword>
<dbReference type="RefSeq" id="WP_149609376.1">
    <property type="nucleotide sequence ID" value="NZ_VTUX01000001.1"/>
</dbReference>
<dbReference type="Proteomes" id="UP000323708">
    <property type="component" value="Unassembled WGS sequence"/>
</dbReference>
<dbReference type="InterPro" id="IPR053170">
    <property type="entry name" value="Transcription_regulator"/>
</dbReference>
<feature type="transmembrane region" description="Helical" evidence="1">
    <location>
        <begin position="125"/>
        <end position="149"/>
    </location>
</feature>
<evidence type="ECO:0000256" key="1">
    <source>
        <dbReference type="SAM" id="Phobius"/>
    </source>
</evidence>
<keyword evidence="1" id="KW-0812">Transmembrane</keyword>
<dbReference type="PANTHER" id="PTHR40031">
    <property type="entry name" value="HYPOTHETICAL MEMBRANE SPANNING PROTEIN"/>
    <property type="match status" value="1"/>
</dbReference>
<dbReference type="PANTHER" id="PTHR40031:SF1">
    <property type="entry name" value="MEMBRANE-BOUND METAL-DEPENDENT HYDROLASE"/>
    <property type="match status" value="1"/>
</dbReference>
<organism evidence="2 3">
    <name type="scientific">Pseudohalioglobus sediminis</name>
    <dbReference type="NCBI Taxonomy" id="2606449"/>
    <lineage>
        <taxon>Bacteria</taxon>
        <taxon>Pseudomonadati</taxon>
        <taxon>Pseudomonadota</taxon>
        <taxon>Gammaproteobacteria</taxon>
        <taxon>Cellvibrionales</taxon>
        <taxon>Halieaceae</taxon>
        <taxon>Pseudohalioglobus</taxon>
    </lineage>
</organism>
<sequence>MDPLTQGALGAALPQSASSSKQVGSAALLGFLAGMAADLDVLIRSSEDPLLFLEYHRQFTHALVFIPIGGALCALVLHALLGRRRGLGFRETWLFCTLGYATHALLDACTTYGTMLLWPFSEQRFAWNTISIIDPLFTLPLLLAVVLAVRLKRPQIARLGLLWAVCYMGLGLVQRDAAEEMGRALAAERGHAPLRLEAKPSFANILVWKVVYETNDRFHVDAVRASLWPRVFPGDSVPKLDIDRDLPWLDRNSQQAQDIERFRWFSNGYIARDPIYTNRIMDIRYSLLPNDISPLWSIELQPDAGRRDHVRYRTHRDAEANSAATLWQMLTRR</sequence>
<protein>
    <submittedName>
        <fullName evidence="2">Metal-dependent hydrolase</fullName>
    </submittedName>
</protein>
<accession>A0A5B0X5X7</accession>
<evidence type="ECO:0000313" key="3">
    <source>
        <dbReference type="Proteomes" id="UP000323708"/>
    </source>
</evidence>
<keyword evidence="1" id="KW-1133">Transmembrane helix</keyword>
<evidence type="ECO:0000313" key="2">
    <source>
        <dbReference type="EMBL" id="KAA1193907.1"/>
    </source>
</evidence>
<comment type="caution">
    <text evidence="2">The sequence shown here is derived from an EMBL/GenBank/DDBJ whole genome shotgun (WGS) entry which is preliminary data.</text>
</comment>
<keyword evidence="3" id="KW-1185">Reference proteome</keyword>
<dbReference type="Pfam" id="PF04307">
    <property type="entry name" value="YdjM"/>
    <property type="match status" value="1"/>
</dbReference>
<feature type="transmembrane region" description="Helical" evidence="1">
    <location>
        <begin position="63"/>
        <end position="81"/>
    </location>
</feature>
<dbReference type="InterPro" id="IPR007404">
    <property type="entry name" value="YdjM-like"/>
</dbReference>
<reference evidence="2 3" key="1">
    <citation type="submission" date="2019-09" db="EMBL/GenBank/DDBJ databases">
        <authorList>
            <person name="Chen X.-Y."/>
        </authorList>
    </citation>
    <scope>NUCLEOTIDE SEQUENCE [LARGE SCALE GENOMIC DNA]</scope>
    <source>
        <strain evidence="2 3">NY5</strain>
    </source>
</reference>
<feature type="transmembrane region" description="Helical" evidence="1">
    <location>
        <begin position="93"/>
        <end position="113"/>
    </location>
</feature>
<gene>
    <name evidence="2" type="ORF">F0M18_00215</name>
</gene>
<proteinExistence type="predicted"/>